<reference evidence="2 3" key="1">
    <citation type="submission" date="2019-03" db="EMBL/GenBank/DDBJ databases">
        <title>Genomic Encyclopedia of Type Strains, Phase IV (KMG-IV): sequencing the most valuable type-strain genomes for metagenomic binning, comparative biology and taxonomic classification.</title>
        <authorList>
            <person name="Goeker M."/>
        </authorList>
    </citation>
    <scope>NUCLEOTIDE SEQUENCE [LARGE SCALE GENOMIC DNA]</scope>
    <source>
        <strain evidence="2 3">LX-B</strain>
    </source>
</reference>
<gene>
    <name evidence="2" type="ORF">EDC14_1009130</name>
</gene>
<dbReference type="Proteomes" id="UP000295008">
    <property type="component" value="Unassembled WGS sequence"/>
</dbReference>
<dbReference type="RefSeq" id="WP_165907917.1">
    <property type="nucleotide sequence ID" value="NZ_SLUN01000009.1"/>
</dbReference>
<protein>
    <submittedName>
        <fullName evidence="2">Small integral membrane protein DUF2273</fullName>
    </submittedName>
</protein>
<evidence type="ECO:0000313" key="2">
    <source>
        <dbReference type="EMBL" id="TCL70812.1"/>
    </source>
</evidence>
<keyword evidence="3" id="KW-1185">Reference proteome</keyword>
<sequence length="75" mass="8498">MNEFLKDTLPKLVGYKGRIFGSAIGFIAGLLWAFMGFWRALAFVFCILLGFYLGKRIDQKGSLRELLSRVIPPND</sequence>
<proteinExistence type="predicted"/>
<dbReference type="Pfam" id="PF10031">
    <property type="entry name" value="DUF2273"/>
    <property type="match status" value="1"/>
</dbReference>
<keyword evidence="1" id="KW-0812">Transmembrane</keyword>
<accession>A0A4R1RXV4</accession>
<dbReference type="EMBL" id="SLUN01000009">
    <property type="protein sequence ID" value="TCL70812.1"/>
    <property type="molecule type" value="Genomic_DNA"/>
</dbReference>
<dbReference type="InterPro" id="IPR018730">
    <property type="entry name" value="DUF2273"/>
</dbReference>
<comment type="caution">
    <text evidence="2">The sequence shown here is derived from an EMBL/GenBank/DDBJ whole genome shotgun (WGS) entry which is preliminary data.</text>
</comment>
<keyword evidence="1" id="KW-1133">Transmembrane helix</keyword>
<dbReference type="AlphaFoldDB" id="A0A4R1RXV4"/>
<evidence type="ECO:0000313" key="3">
    <source>
        <dbReference type="Proteomes" id="UP000295008"/>
    </source>
</evidence>
<name>A0A4R1RXV4_HYDET</name>
<evidence type="ECO:0000256" key="1">
    <source>
        <dbReference type="SAM" id="Phobius"/>
    </source>
</evidence>
<feature type="transmembrane region" description="Helical" evidence="1">
    <location>
        <begin position="20"/>
        <end position="53"/>
    </location>
</feature>
<organism evidence="2 3">
    <name type="scientific">Hydrogenispora ethanolica</name>
    <dbReference type="NCBI Taxonomy" id="1082276"/>
    <lineage>
        <taxon>Bacteria</taxon>
        <taxon>Bacillati</taxon>
        <taxon>Bacillota</taxon>
        <taxon>Hydrogenispora</taxon>
    </lineage>
</organism>
<keyword evidence="1" id="KW-0472">Membrane</keyword>